<reference evidence="3" key="1">
    <citation type="submission" date="2016-07" db="EMBL/GenBank/DDBJ databases">
        <authorList>
            <person name="Florea S."/>
            <person name="Webb J.S."/>
            <person name="Jaromczyk J."/>
            <person name="Schardl C.L."/>
        </authorList>
    </citation>
    <scope>NUCLEOTIDE SEQUENCE [LARGE SCALE GENOMIC DNA]</scope>
    <source>
        <strain evidence="3">CC-VM-7</strain>
    </source>
</reference>
<dbReference type="KEGG" id="carh:EGY05_18730"/>
<name>A0A1B8ZUX7_9FLAO</name>
<evidence type="ECO:0000256" key="1">
    <source>
        <dbReference type="SAM" id="MobiDB-lite"/>
    </source>
</evidence>
<dbReference type="EMBL" id="MAYG01000001">
    <property type="protein sequence ID" value="OCA75396.1"/>
    <property type="molecule type" value="Genomic_DNA"/>
</dbReference>
<feature type="compositionally biased region" description="Polar residues" evidence="1">
    <location>
        <begin position="102"/>
        <end position="114"/>
    </location>
</feature>
<dbReference type="Proteomes" id="UP000093432">
    <property type="component" value="Unassembled WGS sequence"/>
</dbReference>
<evidence type="ECO:0000313" key="3">
    <source>
        <dbReference type="Proteomes" id="UP000093432"/>
    </source>
</evidence>
<dbReference type="STRING" id="651561.BBI00_14105"/>
<dbReference type="AlphaFoldDB" id="A0A1B8ZUX7"/>
<sequence>MNQMYLILFWVLASCGRPVPSLYQDKTISLHSAEKTEWVGGRAGVRGTMYTIILKKNNTGIVTVKTLRAEGNIIPFTQNNIGNTITLRGNFQHRNDEDTRTADQAPSGISTENPVPQKLHPKDNWIEYTVKGSQKLHRINISKFTAVESSEEPAP</sequence>
<proteinExistence type="predicted"/>
<accession>A0A1B8ZUX7</accession>
<protein>
    <submittedName>
        <fullName evidence="2">Uncharacterized protein</fullName>
    </submittedName>
</protein>
<evidence type="ECO:0000313" key="2">
    <source>
        <dbReference type="EMBL" id="OCA75396.1"/>
    </source>
</evidence>
<organism evidence="2 3">
    <name type="scientific">Chryseobacterium arthrosphaerae</name>
    <dbReference type="NCBI Taxonomy" id="651561"/>
    <lineage>
        <taxon>Bacteria</taxon>
        <taxon>Pseudomonadati</taxon>
        <taxon>Bacteroidota</taxon>
        <taxon>Flavobacteriia</taxon>
        <taxon>Flavobacteriales</taxon>
        <taxon>Weeksellaceae</taxon>
        <taxon>Chryseobacterium group</taxon>
        <taxon>Chryseobacterium</taxon>
    </lineage>
</organism>
<comment type="caution">
    <text evidence="2">The sequence shown here is derived from an EMBL/GenBank/DDBJ whole genome shotgun (WGS) entry which is preliminary data.</text>
</comment>
<gene>
    <name evidence="2" type="ORF">BBI00_14105</name>
</gene>
<feature type="region of interest" description="Disordered" evidence="1">
    <location>
        <begin position="96"/>
        <end position="120"/>
    </location>
</feature>